<evidence type="ECO:0000313" key="1">
    <source>
        <dbReference type="EMBL" id="CAG68944.1"/>
    </source>
</evidence>
<dbReference type="Proteomes" id="UP000000430">
    <property type="component" value="Chromosome"/>
</dbReference>
<reference evidence="1 2" key="1">
    <citation type="journal article" date="2004" name="Nucleic Acids Res.">
        <title>Unique features revealed by the genome sequence of Acinetobacter sp. ADP1, a versatile and naturally transformation competent bacterium.</title>
        <authorList>
            <person name="Barbe V."/>
            <person name="Vallenet D."/>
            <person name="Fonknechten N."/>
            <person name="Kreimeyer A."/>
            <person name="Oztas S."/>
            <person name="Labarre L."/>
            <person name="Cruveiller S."/>
            <person name="Robert C."/>
            <person name="Duprat S."/>
            <person name="Wincker P."/>
            <person name="Ornston L.N."/>
            <person name="Weissenbach J."/>
            <person name="Marliere P."/>
            <person name="Cohen G.N."/>
            <person name="Medigue C."/>
        </authorList>
    </citation>
    <scope>NUCLEOTIDE SEQUENCE [LARGE SCALE GENOMIC DNA]</scope>
    <source>
        <strain evidence="2">ATCC 33305 / BD413 / ADP1</strain>
    </source>
</reference>
<proteinExistence type="predicted"/>
<protein>
    <submittedName>
        <fullName evidence="1">Uncharacterized protein</fullName>
    </submittedName>
</protein>
<dbReference type="eggNOG" id="ENOG5031RZA">
    <property type="taxonomic scope" value="Bacteria"/>
</dbReference>
<dbReference type="EMBL" id="CR543861">
    <property type="protein sequence ID" value="CAG68944.1"/>
    <property type="molecule type" value="Genomic_DNA"/>
</dbReference>
<gene>
    <name evidence="1" type="ordered locus">ACIAD2140</name>
</gene>
<accession>Q6FAG9</accession>
<organism evidence="1 2">
    <name type="scientific">Acinetobacter baylyi (strain ATCC 33305 / BD413 / ADP1)</name>
    <dbReference type="NCBI Taxonomy" id="62977"/>
    <lineage>
        <taxon>Bacteria</taxon>
        <taxon>Pseudomonadati</taxon>
        <taxon>Pseudomonadota</taxon>
        <taxon>Gammaproteobacteria</taxon>
        <taxon>Moraxellales</taxon>
        <taxon>Moraxellaceae</taxon>
        <taxon>Acinetobacter</taxon>
    </lineage>
</organism>
<dbReference type="Pfam" id="PF19924">
    <property type="entry name" value="DUF6387"/>
    <property type="match status" value="1"/>
</dbReference>
<name>Q6FAG9_ACIAD</name>
<sequence>MSSSITLRKLIKNTDDLPKVFDINKYNDMDKLSAFEWFFLIQSRFLLHDILENGLSNWIGTNKLTDTEEQEAMTLIVASHLEKPLSLDLFVKYKKDNNEIIDLEISSSDHYNFMYKHLPVNELYEDEFESIQLMIKNSGIKLKYTGEDKPFSPVMDILKSHFKFHVKQYDYPITINPYYPDHVIFGEFKKILAQIREKLGFNEKNKSLSKKDLLNWASYKLLPYMDLKILELAENIKITNAIICSVLYKKGEYGEDTLRKSVEPIRRKILDQMVFDGADDVTELSIIDALSYLAYEDVKNMEKS</sequence>
<dbReference type="AlphaFoldDB" id="Q6FAG9"/>
<evidence type="ECO:0000313" key="2">
    <source>
        <dbReference type="Proteomes" id="UP000000430"/>
    </source>
</evidence>
<dbReference type="InterPro" id="IPR045664">
    <property type="entry name" value="DUF6387"/>
</dbReference>
<dbReference type="KEGG" id="aci:ACIAD2140"/>
<dbReference type="HOGENOM" id="CLU_975308_0_0_6"/>
<dbReference type="RefSeq" id="WP_011182437.1">
    <property type="nucleotide sequence ID" value="NC_005966.1"/>
</dbReference>
<dbReference type="GeneID" id="45234479"/>